<dbReference type="CDD" id="cd00051">
    <property type="entry name" value="EFh"/>
    <property type="match status" value="2"/>
</dbReference>
<name>A0A2K3DGP8_CHLRE</name>
<dbReference type="OrthoDB" id="191686at2759"/>
<dbReference type="SMR" id="A0A2K3DGP8"/>
<dbReference type="PANTHER" id="PTHR45942">
    <property type="entry name" value="PROTEIN PHOSPATASE 3 REGULATORY SUBUNIT B ALPHA ISOFORM TYPE 1"/>
    <property type="match status" value="1"/>
</dbReference>
<dbReference type="InterPro" id="IPR018247">
    <property type="entry name" value="EF_Hand_1_Ca_BS"/>
</dbReference>
<dbReference type="AlphaFoldDB" id="A0A2K3DGP8"/>
<dbReference type="GO" id="GO:0008597">
    <property type="term" value="F:calcium-dependent protein serine/threonine phosphatase regulator activity"/>
    <property type="evidence" value="ECO:0000318"/>
    <property type="project" value="GO_Central"/>
</dbReference>
<protein>
    <recommendedName>
        <fullName evidence="4">EF-hand domain-containing protein</fullName>
    </recommendedName>
</protein>
<sequence>MVELGGNPFVPHLFKLFDSSGDGSLNLEEFTRALEYFGQLDNEEEQYKFAFRIYDQDGDGFISSEELFNVLQTLMGAAVPDSQLEQVVYNTMSEFDRDGDNKLDMQEFKALLSRDDLANKFSMSM</sequence>
<evidence type="ECO:0000256" key="1">
    <source>
        <dbReference type="ARBA" id="ARBA00022723"/>
    </source>
</evidence>
<dbReference type="PaxDb" id="3055-EDP01056"/>
<keyword evidence="1" id="KW-0479">Metal-binding</keyword>
<dbReference type="Proteomes" id="UP000006906">
    <property type="component" value="Chromosome 8"/>
</dbReference>
<evidence type="ECO:0000313" key="6">
    <source>
        <dbReference type="Proteomes" id="UP000006906"/>
    </source>
</evidence>
<dbReference type="ExpressionAtlas" id="A0A2K3DGP8">
    <property type="expression patterns" value="baseline"/>
</dbReference>
<feature type="domain" description="EF-hand" evidence="4">
    <location>
        <begin position="42"/>
        <end position="77"/>
    </location>
</feature>
<evidence type="ECO:0000256" key="2">
    <source>
        <dbReference type="ARBA" id="ARBA00022737"/>
    </source>
</evidence>
<evidence type="ECO:0000313" key="5">
    <source>
        <dbReference type="EMBL" id="PNW79705.1"/>
    </source>
</evidence>
<proteinExistence type="predicted"/>
<gene>
    <name evidence="5" type="ORF">CHLRE_08g363750v5</name>
</gene>
<dbReference type="FunFam" id="1.10.238.10:FF:000003">
    <property type="entry name" value="Calmodulin A"/>
    <property type="match status" value="1"/>
</dbReference>
<keyword evidence="3" id="KW-0106">Calcium</keyword>
<dbReference type="Gramene" id="PNW79705">
    <property type="protein sequence ID" value="PNW79705"/>
    <property type="gene ID" value="CHLRE_08g363750v5"/>
</dbReference>
<dbReference type="Pfam" id="PF13499">
    <property type="entry name" value="EF-hand_7"/>
    <property type="match status" value="1"/>
</dbReference>
<dbReference type="PROSITE" id="PS00018">
    <property type="entry name" value="EF_HAND_1"/>
    <property type="match status" value="3"/>
</dbReference>
<dbReference type="InterPro" id="IPR002048">
    <property type="entry name" value="EF_hand_dom"/>
</dbReference>
<dbReference type="Gene3D" id="1.10.238.10">
    <property type="entry name" value="EF-hand"/>
    <property type="match status" value="1"/>
</dbReference>
<feature type="domain" description="EF-hand" evidence="4">
    <location>
        <begin position="13"/>
        <end position="40"/>
    </location>
</feature>
<organism evidence="5 6">
    <name type="scientific">Chlamydomonas reinhardtii</name>
    <name type="common">Chlamydomonas smithii</name>
    <dbReference type="NCBI Taxonomy" id="3055"/>
    <lineage>
        <taxon>Eukaryota</taxon>
        <taxon>Viridiplantae</taxon>
        <taxon>Chlorophyta</taxon>
        <taxon>core chlorophytes</taxon>
        <taxon>Chlorophyceae</taxon>
        <taxon>CS clade</taxon>
        <taxon>Chlamydomonadales</taxon>
        <taxon>Chlamydomonadaceae</taxon>
        <taxon>Chlamydomonas</taxon>
    </lineage>
</organism>
<dbReference type="EMBL" id="CM008969">
    <property type="protein sequence ID" value="PNW79705.1"/>
    <property type="molecule type" value="Genomic_DNA"/>
</dbReference>
<dbReference type="STRING" id="3055.A0A2K3DGP8"/>
<dbReference type="InterPro" id="IPR011992">
    <property type="entry name" value="EF-hand-dom_pair"/>
</dbReference>
<dbReference type="GO" id="GO:0005955">
    <property type="term" value="C:calcineurin complex"/>
    <property type="evidence" value="ECO:0000318"/>
    <property type="project" value="GO_Central"/>
</dbReference>
<keyword evidence="6" id="KW-1185">Reference proteome</keyword>
<dbReference type="KEGG" id="cre:CHLRE_08g363750v5"/>
<dbReference type="GO" id="GO:0019902">
    <property type="term" value="F:phosphatase binding"/>
    <property type="evidence" value="ECO:0000318"/>
    <property type="project" value="GO_Central"/>
</dbReference>
<reference evidence="5 6" key="1">
    <citation type="journal article" date="2007" name="Science">
        <title>The Chlamydomonas genome reveals the evolution of key animal and plant functions.</title>
        <authorList>
            <person name="Merchant S.S."/>
            <person name="Prochnik S.E."/>
            <person name="Vallon O."/>
            <person name="Harris E.H."/>
            <person name="Karpowicz S.J."/>
            <person name="Witman G.B."/>
            <person name="Terry A."/>
            <person name="Salamov A."/>
            <person name="Fritz-Laylin L.K."/>
            <person name="Marechal-Drouard L."/>
            <person name="Marshall W.F."/>
            <person name="Qu L.H."/>
            <person name="Nelson D.R."/>
            <person name="Sanderfoot A.A."/>
            <person name="Spalding M.H."/>
            <person name="Kapitonov V.V."/>
            <person name="Ren Q."/>
            <person name="Ferris P."/>
            <person name="Lindquist E."/>
            <person name="Shapiro H."/>
            <person name="Lucas S.M."/>
            <person name="Grimwood J."/>
            <person name="Schmutz J."/>
            <person name="Cardol P."/>
            <person name="Cerutti H."/>
            <person name="Chanfreau G."/>
            <person name="Chen C.L."/>
            <person name="Cognat V."/>
            <person name="Croft M.T."/>
            <person name="Dent R."/>
            <person name="Dutcher S."/>
            <person name="Fernandez E."/>
            <person name="Fukuzawa H."/>
            <person name="Gonzalez-Ballester D."/>
            <person name="Gonzalez-Halphen D."/>
            <person name="Hallmann A."/>
            <person name="Hanikenne M."/>
            <person name="Hippler M."/>
            <person name="Inwood W."/>
            <person name="Jabbari K."/>
            <person name="Kalanon M."/>
            <person name="Kuras R."/>
            <person name="Lefebvre P.A."/>
            <person name="Lemaire S.D."/>
            <person name="Lobanov A.V."/>
            <person name="Lohr M."/>
            <person name="Manuell A."/>
            <person name="Meier I."/>
            <person name="Mets L."/>
            <person name="Mittag M."/>
            <person name="Mittelmeier T."/>
            <person name="Moroney J.V."/>
            <person name="Moseley J."/>
            <person name="Napoli C."/>
            <person name="Nedelcu A.M."/>
            <person name="Niyogi K."/>
            <person name="Novoselov S.V."/>
            <person name="Paulsen I.T."/>
            <person name="Pazour G."/>
            <person name="Purton S."/>
            <person name="Ral J.P."/>
            <person name="Riano-Pachon D.M."/>
            <person name="Riekhof W."/>
            <person name="Rymarquis L."/>
            <person name="Schroda M."/>
            <person name="Stern D."/>
            <person name="Umen J."/>
            <person name="Willows R."/>
            <person name="Wilson N."/>
            <person name="Zimmer S.L."/>
            <person name="Allmer J."/>
            <person name="Balk J."/>
            <person name="Bisova K."/>
            <person name="Chen C.J."/>
            <person name="Elias M."/>
            <person name="Gendler K."/>
            <person name="Hauser C."/>
            <person name="Lamb M.R."/>
            <person name="Ledford H."/>
            <person name="Long J.C."/>
            <person name="Minagawa J."/>
            <person name="Page M.D."/>
            <person name="Pan J."/>
            <person name="Pootakham W."/>
            <person name="Roje S."/>
            <person name="Rose A."/>
            <person name="Stahlberg E."/>
            <person name="Terauchi A.M."/>
            <person name="Yang P."/>
            <person name="Ball S."/>
            <person name="Bowler C."/>
            <person name="Dieckmann C.L."/>
            <person name="Gladyshev V.N."/>
            <person name="Green P."/>
            <person name="Jorgensen R."/>
            <person name="Mayfield S."/>
            <person name="Mueller-Roeber B."/>
            <person name="Rajamani S."/>
            <person name="Sayre R.T."/>
            <person name="Brokstein P."/>
            <person name="Dubchak I."/>
            <person name="Goodstein D."/>
            <person name="Hornick L."/>
            <person name="Huang Y.W."/>
            <person name="Jhaveri J."/>
            <person name="Luo Y."/>
            <person name="Martinez D."/>
            <person name="Ngau W.C."/>
            <person name="Otillar B."/>
            <person name="Poliakov A."/>
            <person name="Porter A."/>
            <person name="Szajkowski L."/>
            <person name="Werner G."/>
            <person name="Zhou K."/>
            <person name="Grigoriev I.V."/>
            <person name="Rokhsar D.S."/>
            <person name="Grossman A.R."/>
        </authorList>
    </citation>
    <scope>NUCLEOTIDE SEQUENCE [LARGE SCALE GENOMIC DNA]</scope>
    <source>
        <strain evidence="6">CC-503</strain>
    </source>
</reference>
<keyword evidence="2" id="KW-0677">Repeat</keyword>
<dbReference type="GeneID" id="5721621"/>
<dbReference type="GO" id="GO:0005509">
    <property type="term" value="F:calcium ion binding"/>
    <property type="evidence" value="ECO:0007669"/>
    <property type="project" value="InterPro"/>
</dbReference>
<dbReference type="SUPFAM" id="SSF47473">
    <property type="entry name" value="EF-hand"/>
    <property type="match status" value="1"/>
</dbReference>
<dbReference type="InParanoid" id="A0A2K3DGP8"/>
<dbReference type="GO" id="GO:0097720">
    <property type="term" value="P:calcineurin-mediated signaling"/>
    <property type="evidence" value="ECO:0000318"/>
    <property type="project" value="GO_Central"/>
</dbReference>
<accession>A0A2K3DGP8</accession>
<evidence type="ECO:0000256" key="3">
    <source>
        <dbReference type="ARBA" id="ARBA00022837"/>
    </source>
</evidence>
<dbReference type="SMART" id="SM00054">
    <property type="entry name" value="EFh"/>
    <property type="match status" value="3"/>
</dbReference>
<dbReference type="PROSITE" id="PS50222">
    <property type="entry name" value="EF_HAND_2"/>
    <property type="match status" value="3"/>
</dbReference>
<dbReference type="Pfam" id="PF13405">
    <property type="entry name" value="EF-hand_6"/>
    <property type="match status" value="1"/>
</dbReference>
<feature type="domain" description="EF-hand" evidence="4">
    <location>
        <begin position="83"/>
        <end position="118"/>
    </location>
</feature>
<dbReference type="RefSeq" id="XP_001696107.2">
    <property type="nucleotide sequence ID" value="XM_001696055.2"/>
</dbReference>
<dbReference type="PRINTS" id="PR00450">
    <property type="entry name" value="RECOVERIN"/>
</dbReference>
<evidence type="ECO:0000259" key="4">
    <source>
        <dbReference type="PROSITE" id="PS50222"/>
    </source>
</evidence>